<dbReference type="Proteomes" id="UP000310017">
    <property type="component" value="Chromosome"/>
</dbReference>
<name>A0A5B7SKT5_9FLAO</name>
<dbReference type="InterPro" id="IPR023166">
    <property type="entry name" value="BaiN-like_dom_sf"/>
</dbReference>
<keyword evidence="3" id="KW-0274">FAD</keyword>
<dbReference type="InterPro" id="IPR055178">
    <property type="entry name" value="RsdA/BaiN/AoA(So)-like_dom"/>
</dbReference>
<evidence type="ECO:0000313" key="6">
    <source>
        <dbReference type="EMBL" id="QCW98651.1"/>
    </source>
</evidence>
<dbReference type="Gene3D" id="1.10.8.260">
    <property type="entry name" value="HI0933 insert domain-like"/>
    <property type="match status" value="1"/>
</dbReference>
<dbReference type="Pfam" id="PF22780">
    <property type="entry name" value="HI0933_like_1st"/>
    <property type="match status" value="1"/>
</dbReference>
<proteinExistence type="predicted"/>
<dbReference type="PRINTS" id="PR00368">
    <property type="entry name" value="FADPNR"/>
</dbReference>
<protein>
    <submittedName>
        <fullName evidence="6">NAD(P)/FAD-dependent oxidoreductase</fullName>
    </submittedName>
</protein>
<feature type="domain" description="RsdA/BaiN/AoA(So)-like insert" evidence="5">
    <location>
        <begin position="190"/>
        <end position="368"/>
    </location>
</feature>
<gene>
    <name evidence="6" type="ORF">FGM00_00385</name>
</gene>
<dbReference type="SUPFAM" id="SSF160996">
    <property type="entry name" value="HI0933 insert domain-like"/>
    <property type="match status" value="1"/>
</dbReference>
<dbReference type="PANTHER" id="PTHR42887">
    <property type="entry name" value="OS12G0638800 PROTEIN"/>
    <property type="match status" value="1"/>
</dbReference>
<reference evidence="6 7" key="1">
    <citation type="submission" date="2019-05" db="EMBL/GenBank/DDBJ databases">
        <title>Genome sequencing of F202Z8.</title>
        <authorList>
            <person name="Kwon Y.M."/>
        </authorList>
    </citation>
    <scope>NUCLEOTIDE SEQUENCE [LARGE SCALE GENOMIC DNA]</scope>
    <source>
        <strain evidence="6 7">F202Z8</strain>
    </source>
</reference>
<dbReference type="EMBL" id="CP040710">
    <property type="protein sequence ID" value="QCW98651.1"/>
    <property type="molecule type" value="Genomic_DNA"/>
</dbReference>
<dbReference type="RefSeq" id="WP_138851006.1">
    <property type="nucleotide sequence ID" value="NZ_CP040710.1"/>
</dbReference>
<feature type="domain" description="RsdA/BaiN/AoA(So)-like Rossmann fold-like" evidence="4">
    <location>
        <begin position="3"/>
        <end position="421"/>
    </location>
</feature>
<dbReference type="Gene3D" id="2.40.30.10">
    <property type="entry name" value="Translation factors"/>
    <property type="match status" value="1"/>
</dbReference>
<comment type="cofactor">
    <cofactor evidence="1">
        <name>FAD</name>
        <dbReference type="ChEBI" id="CHEBI:57692"/>
    </cofactor>
</comment>
<evidence type="ECO:0000256" key="1">
    <source>
        <dbReference type="ARBA" id="ARBA00001974"/>
    </source>
</evidence>
<dbReference type="NCBIfam" id="TIGR00275">
    <property type="entry name" value="aminoacetone oxidase family FAD-binding enzyme"/>
    <property type="match status" value="1"/>
</dbReference>
<dbReference type="InterPro" id="IPR057661">
    <property type="entry name" value="RsdA/BaiN/AoA(So)_Rossmann"/>
</dbReference>
<dbReference type="PRINTS" id="PR00411">
    <property type="entry name" value="PNDRDTASEI"/>
</dbReference>
<sequence>MYDVLIIGGGAAGFYAAIHVAEANPTFKVGILERGKEVLGKVKVSGGGRCNVTHAEFDPGELVKRYPRGEKELLGPFHAYCSGDTVAFFQERGIELKIEDDGRMFPITNSSQTIIDCFLSETVRLGIHILRHSTVTDIRHTTLANKEKGWAVKSIKGSYETKKLLVATGSNPKIWNLLEKLGHTIVPPVPSLFTFNIKDERINGIPGVSTPASVSVLAKSHSNSKVTIKLRSQRPDEVLLQDEGPVLITHWGLSGPAILKLSAWGAILMNDRNYRFKIRVNWLPDFNKGAIISFLMDIKEVEGKKTVLRTKAFELPRRLWTNLVRASDIEKTTKWADTTKEQLQALAKQLTECEFEVDGKSTFKEEFVTAGGVDLKEINFKTFSSKKLPNLFFAGEIMNVDALTGGYNFQNAWTSAYIAAKGISGG</sequence>
<dbReference type="OrthoDB" id="9773233at2"/>
<dbReference type="InterPro" id="IPR036188">
    <property type="entry name" value="FAD/NAD-bd_sf"/>
</dbReference>
<evidence type="ECO:0000256" key="2">
    <source>
        <dbReference type="ARBA" id="ARBA00022630"/>
    </source>
</evidence>
<dbReference type="Gene3D" id="3.50.50.60">
    <property type="entry name" value="FAD/NAD(P)-binding domain"/>
    <property type="match status" value="1"/>
</dbReference>
<organism evidence="6 7">
    <name type="scientific">Aggregatimonas sangjinii</name>
    <dbReference type="NCBI Taxonomy" id="2583587"/>
    <lineage>
        <taxon>Bacteria</taxon>
        <taxon>Pseudomonadati</taxon>
        <taxon>Bacteroidota</taxon>
        <taxon>Flavobacteriia</taxon>
        <taxon>Flavobacteriales</taxon>
        <taxon>Flavobacteriaceae</taxon>
        <taxon>Aggregatimonas</taxon>
    </lineage>
</organism>
<dbReference type="Pfam" id="PF03486">
    <property type="entry name" value="HI0933_like"/>
    <property type="match status" value="1"/>
</dbReference>
<evidence type="ECO:0000256" key="3">
    <source>
        <dbReference type="ARBA" id="ARBA00022827"/>
    </source>
</evidence>
<keyword evidence="7" id="KW-1185">Reference proteome</keyword>
<dbReference type="KEGG" id="asag:FGM00_00385"/>
<evidence type="ECO:0000313" key="7">
    <source>
        <dbReference type="Proteomes" id="UP000310017"/>
    </source>
</evidence>
<dbReference type="PANTHER" id="PTHR42887:SF2">
    <property type="entry name" value="OS12G0638800 PROTEIN"/>
    <property type="match status" value="1"/>
</dbReference>
<evidence type="ECO:0000259" key="4">
    <source>
        <dbReference type="Pfam" id="PF03486"/>
    </source>
</evidence>
<accession>A0A5B7SKT5</accession>
<dbReference type="AlphaFoldDB" id="A0A5B7SKT5"/>
<dbReference type="SUPFAM" id="SSF51905">
    <property type="entry name" value="FAD/NAD(P)-binding domain"/>
    <property type="match status" value="1"/>
</dbReference>
<keyword evidence="2" id="KW-0285">Flavoprotein</keyword>
<dbReference type="InterPro" id="IPR004792">
    <property type="entry name" value="BaiN-like"/>
</dbReference>
<evidence type="ECO:0000259" key="5">
    <source>
        <dbReference type="Pfam" id="PF22780"/>
    </source>
</evidence>